<evidence type="ECO:0000256" key="2">
    <source>
        <dbReference type="PROSITE-ProRule" id="PRU00117"/>
    </source>
</evidence>
<dbReference type="Pfam" id="PF00013">
    <property type="entry name" value="KH_1"/>
    <property type="match status" value="4"/>
</dbReference>
<evidence type="ECO:0000259" key="4">
    <source>
        <dbReference type="SMART" id="SM00322"/>
    </source>
</evidence>
<evidence type="ECO:0000313" key="6">
    <source>
        <dbReference type="Proteomes" id="UP001162031"/>
    </source>
</evidence>
<feature type="region of interest" description="Disordered" evidence="3">
    <location>
        <begin position="1"/>
        <end position="23"/>
    </location>
</feature>
<dbReference type="AlphaFoldDB" id="A0AAV0TXB0"/>
<dbReference type="InterPro" id="IPR004088">
    <property type="entry name" value="KH_dom_type_1"/>
</dbReference>
<gene>
    <name evidence="5" type="ORF">HBR001_LOCUS4383</name>
</gene>
<feature type="compositionally biased region" description="Basic residues" evidence="3">
    <location>
        <begin position="578"/>
        <end position="587"/>
    </location>
</feature>
<dbReference type="Gene3D" id="3.30.1370.10">
    <property type="entry name" value="K Homology domain, type 1"/>
    <property type="match status" value="4"/>
</dbReference>
<dbReference type="InterPro" id="IPR004087">
    <property type="entry name" value="KH_dom"/>
</dbReference>
<feature type="domain" description="K Homology" evidence="4">
    <location>
        <begin position="199"/>
        <end position="271"/>
    </location>
</feature>
<protein>
    <recommendedName>
        <fullName evidence="4">K Homology domain-containing protein</fullName>
    </recommendedName>
</protein>
<keyword evidence="2" id="KW-0694">RNA-binding</keyword>
<feature type="domain" description="K Homology" evidence="4">
    <location>
        <begin position="403"/>
        <end position="476"/>
    </location>
</feature>
<evidence type="ECO:0000256" key="3">
    <source>
        <dbReference type="SAM" id="MobiDB-lite"/>
    </source>
</evidence>
<dbReference type="CDD" id="cd00105">
    <property type="entry name" value="KH-I"/>
    <property type="match status" value="3"/>
</dbReference>
<sequence length="855" mass="93607">MQRPREALASYDVNDDTTPAMHHGHVSSGLRWNTTDHVAWIEQPPAAREVPRVAIKPEPTVDPAPGLTSVPKISTFCGPSHDLPLEASAPAFDPTEMAAFGFICGTYDTDLSSSTRDHSLLQHLEPHHVPLDVVRAHDVPLELQHGNSSSGKHWEPLPQVPVALLQPPTGSTDEAPDLLASLSCLTSDEYDDGELHGEFQHTVHLLIPSNATAALLARRGQPIQNIGQQAECTLFIRNADALPYKDDRLLCIQGTAKCISLAQRLVVAYIRAFRAKKGDPNYTDLVHGHAGVPLVAVTSSTRAMDVAVASKKKKKDEVKLTNPFVWMVQREDVGKMMGKQGSVLQSIRRDTGASIRIEDNVVPGTTERRVVLSGPVQSIAAAVEKIRSRSGGRAEVAASATNNRRGRYFAIPYHSAGCLIGPQGSTIKSVTERTGARLQAPSTEDLPLGSINRILHIQGTPKQIEHARRVISAKLRDYLATSTSPQAWSIGSTGAKGDRVTIKVLLPSRLCGFMLADRGKLIREISEKSGAHTHFLAARNGDGNRVCVFTGDMTCVLRAQRLVLQFMAGDAISSKRVGGPRRKRKRVQGGEEKSCDHDEVKEECVSKEEPCYVGDVREENGDGDETNAAPFSLPVQETHARQQPIRHPQRVYVNAKGELYTYDDDMMCRAHLHQPMRQRPVVICPCEAPRDDHARVGYDYNEYGHDERMLCDVPRPRCPTELTVVRLQPPGSHEDEYDDDCDEYVDVDDDAGAHEETIVGKQEQKRRPICSRLQNARQSTACSGRKVQMIVTMPSARQKRSKKSSTSSSRATNGGAVCVSDTCSKARPPSVPRDGKGCGGPNANRGRASGNKRRC</sequence>
<dbReference type="PANTHER" id="PTHR10288">
    <property type="entry name" value="KH DOMAIN CONTAINING RNA BINDING PROTEIN"/>
    <property type="match status" value="1"/>
</dbReference>
<accession>A0AAV0TXB0</accession>
<dbReference type="GO" id="GO:0003723">
    <property type="term" value="F:RNA binding"/>
    <property type="evidence" value="ECO:0007669"/>
    <property type="project" value="UniProtKB-UniRule"/>
</dbReference>
<proteinExistence type="predicted"/>
<dbReference type="Proteomes" id="UP001162031">
    <property type="component" value="Unassembled WGS sequence"/>
</dbReference>
<dbReference type="SMART" id="SM00322">
    <property type="entry name" value="KH"/>
    <property type="match status" value="4"/>
</dbReference>
<feature type="region of interest" description="Disordered" evidence="3">
    <location>
        <begin position="575"/>
        <end position="594"/>
    </location>
</feature>
<reference evidence="5" key="1">
    <citation type="submission" date="2022-12" db="EMBL/GenBank/DDBJ databases">
        <authorList>
            <person name="Webb A."/>
        </authorList>
    </citation>
    <scope>NUCLEOTIDE SEQUENCE</scope>
    <source>
        <strain evidence="5">Hp1</strain>
    </source>
</reference>
<dbReference type="PROSITE" id="PS50084">
    <property type="entry name" value="KH_TYPE_1"/>
    <property type="match status" value="4"/>
</dbReference>
<evidence type="ECO:0000256" key="1">
    <source>
        <dbReference type="ARBA" id="ARBA00022737"/>
    </source>
</evidence>
<name>A0AAV0TXB0_HYABA</name>
<keyword evidence="1" id="KW-0677">Repeat</keyword>
<dbReference type="EMBL" id="CANTFL010000921">
    <property type="protein sequence ID" value="CAI5728692.1"/>
    <property type="molecule type" value="Genomic_DNA"/>
</dbReference>
<keyword evidence="6" id="KW-1185">Reference proteome</keyword>
<evidence type="ECO:0000313" key="5">
    <source>
        <dbReference type="EMBL" id="CAI5728692.1"/>
    </source>
</evidence>
<feature type="domain" description="K Homology" evidence="4">
    <location>
        <begin position="498"/>
        <end position="568"/>
    </location>
</feature>
<comment type="caution">
    <text evidence="5">The sequence shown here is derived from an EMBL/GenBank/DDBJ whole genome shotgun (WGS) entry which is preliminary data.</text>
</comment>
<organism evidence="5 6">
    <name type="scientific">Hyaloperonospora brassicae</name>
    <name type="common">Brassica downy mildew</name>
    <name type="synonym">Peronospora brassicae</name>
    <dbReference type="NCBI Taxonomy" id="162125"/>
    <lineage>
        <taxon>Eukaryota</taxon>
        <taxon>Sar</taxon>
        <taxon>Stramenopiles</taxon>
        <taxon>Oomycota</taxon>
        <taxon>Peronosporomycetes</taxon>
        <taxon>Peronosporales</taxon>
        <taxon>Peronosporaceae</taxon>
        <taxon>Hyaloperonospora</taxon>
    </lineage>
</organism>
<feature type="domain" description="K Homology" evidence="4">
    <location>
        <begin position="312"/>
        <end position="391"/>
    </location>
</feature>
<dbReference type="InterPro" id="IPR036612">
    <property type="entry name" value="KH_dom_type_1_sf"/>
</dbReference>
<dbReference type="SUPFAM" id="SSF54791">
    <property type="entry name" value="Eukaryotic type KH-domain (KH-domain type I)"/>
    <property type="match status" value="4"/>
</dbReference>
<feature type="region of interest" description="Disordered" evidence="3">
    <location>
        <begin position="781"/>
        <end position="855"/>
    </location>
</feature>